<reference evidence="2 3" key="1">
    <citation type="journal article" date="2003" name="Proc. Natl. Acad. Sci. U.S.A.">
        <title>Complete genome sequence of the marine planctomycete Pirellula sp. strain 1.</title>
        <authorList>
            <person name="Gloeckner F.O."/>
            <person name="Kube M."/>
            <person name="Bauer M."/>
            <person name="Teeling H."/>
            <person name="Lombardot T."/>
            <person name="Ludwig W."/>
            <person name="Gade D."/>
            <person name="Beck A."/>
            <person name="Borzym K."/>
            <person name="Heitmann K."/>
            <person name="Rabus R."/>
            <person name="Schlesner H."/>
            <person name="Amann R."/>
            <person name="Reinhardt R."/>
        </authorList>
    </citation>
    <scope>NUCLEOTIDE SEQUENCE [LARGE SCALE GENOMIC DNA]</scope>
    <source>
        <strain evidence="3">DSM 10527 / NCIMB 13988 / SH1</strain>
    </source>
</reference>
<sequence length="96" mass="11055">MIDRTHRRLDEVSVRTVRRSLRERKPSMMAVVGFTICFINSIGQVGSEGRFLLQSRHGAFGRSTGLSQRISRKEAFSPHDRNRAPNERCKPHRFSS</sequence>
<dbReference type="InParanoid" id="Q7UZ69"/>
<evidence type="ECO:0000313" key="2">
    <source>
        <dbReference type="EMBL" id="CAD71414.1"/>
    </source>
</evidence>
<accession>Q7UZ69</accession>
<keyword evidence="3" id="KW-1185">Reference proteome</keyword>
<dbReference type="EnsemblBacteria" id="CAD71414">
    <property type="protein sequence ID" value="CAD71414"/>
    <property type="gene ID" value="RB150"/>
</dbReference>
<evidence type="ECO:0000313" key="3">
    <source>
        <dbReference type="Proteomes" id="UP000001025"/>
    </source>
</evidence>
<dbReference type="STRING" id="243090.RB150"/>
<dbReference type="EMBL" id="BX294133">
    <property type="protein sequence ID" value="CAD71414.1"/>
    <property type="molecule type" value="Genomic_DNA"/>
</dbReference>
<dbReference type="HOGENOM" id="CLU_2357790_0_0_0"/>
<dbReference type="KEGG" id="rba:RB150"/>
<dbReference type="AlphaFoldDB" id="Q7UZ69"/>
<feature type="compositionally biased region" description="Basic and acidic residues" evidence="1">
    <location>
        <begin position="71"/>
        <end position="89"/>
    </location>
</feature>
<proteinExistence type="predicted"/>
<dbReference type="Proteomes" id="UP000001025">
    <property type="component" value="Chromosome"/>
</dbReference>
<name>Q7UZ69_RHOBA</name>
<feature type="region of interest" description="Disordered" evidence="1">
    <location>
        <begin position="63"/>
        <end position="96"/>
    </location>
</feature>
<gene>
    <name evidence="2" type="ordered locus">RB150</name>
</gene>
<organism evidence="2 3">
    <name type="scientific">Rhodopirellula baltica (strain DSM 10527 / NCIMB 13988 / SH1)</name>
    <dbReference type="NCBI Taxonomy" id="243090"/>
    <lineage>
        <taxon>Bacteria</taxon>
        <taxon>Pseudomonadati</taxon>
        <taxon>Planctomycetota</taxon>
        <taxon>Planctomycetia</taxon>
        <taxon>Pirellulales</taxon>
        <taxon>Pirellulaceae</taxon>
        <taxon>Rhodopirellula</taxon>
    </lineage>
</organism>
<evidence type="ECO:0000256" key="1">
    <source>
        <dbReference type="SAM" id="MobiDB-lite"/>
    </source>
</evidence>
<protein>
    <submittedName>
        <fullName evidence="2">Uncharacterized protein</fullName>
    </submittedName>
</protein>